<evidence type="ECO:0000313" key="4">
    <source>
        <dbReference type="EMBL" id="KAE8675059.1"/>
    </source>
</evidence>
<dbReference type="Gene3D" id="1.25.10.10">
    <property type="entry name" value="Leucine-rich Repeat Variant"/>
    <property type="match status" value="2"/>
</dbReference>
<dbReference type="InterPro" id="IPR058678">
    <property type="entry name" value="ARM_PUB"/>
</dbReference>
<keyword evidence="2" id="KW-0833">Ubl conjugation pathway</keyword>
<feature type="domain" description="U-box" evidence="3">
    <location>
        <begin position="4"/>
        <end position="201"/>
    </location>
</feature>
<dbReference type="InterPro" id="IPR000225">
    <property type="entry name" value="Armadillo"/>
</dbReference>
<name>A0A6A2YF48_HIBSY</name>
<reference evidence="4" key="1">
    <citation type="submission" date="2019-09" db="EMBL/GenBank/DDBJ databases">
        <title>Draft genome information of white flower Hibiscus syriacus.</title>
        <authorList>
            <person name="Kim Y.-M."/>
        </authorList>
    </citation>
    <scope>NUCLEOTIDE SEQUENCE [LARGE SCALE GENOMIC DNA]</scope>
    <source>
        <strain evidence="4">YM2019G1</strain>
    </source>
</reference>
<sequence length="230" mass="24210">MGEDGCLGSIVKFLRLGLTSKARENAAATLFSLSAVHDYKKRIADQGGAIEALLGLLRVRTPRGKKDVVTALFNMSTHLENCARMIEAGDVTVLVGALGNEGVAEEAAGALALIVRQPIGVEVVGKEEMAVAGLIIMMRCGTARGKENAVAVLLELCRSGGSATTERVLKAPALTGLLHTLLFTDTKRARRKVASLARVFQRCDNVSLHFSGLGVGYAFAGNSTASNRDS</sequence>
<proteinExistence type="predicted"/>
<dbReference type="InterPro" id="IPR016024">
    <property type="entry name" value="ARM-type_fold"/>
</dbReference>
<dbReference type="InterPro" id="IPR011989">
    <property type="entry name" value="ARM-like"/>
</dbReference>
<comment type="caution">
    <text evidence="4">The sequence shown here is derived from an EMBL/GenBank/DDBJ whole genome shotgun (WGS) entry which is preliminary data.</text>
</comment>
<dbReference type="Pfam" id="PF25598">
    <property type="entry name" value="ARM_PUB"/>
    <property type="match status" value="1"/>
</dbReference>
<organism evidence="4 5">
    <name type="scientific">Hibiscus syriacus</name>
    <name type="common">Rose of Sharon</name>
    <dbReference type="NCBI Taxonomy" id="106335"/>
    <lineage>
        <taxon>Eukaryota</taxon>
        <taxon>Viridiplantae</taxon>
        <taxon>Streptophyta</taxon>
        <taxon>Embryophyta</taxon>
        <taxon>Tracheophyta</taxon>
        <taxon>Spermatophyta</taxon>
        <taxon>Magnoliopsida</taxon>
        <taxon>eudicotyledons</taxon>
        <taxon>Gunneridae</taxon>
        <taxon>Pentapetalae</taxon>
        <taxon>rosids</taxon>
        <taxon>malvids</taxon>
        <taxon>Malvales</taxon>
        <taxon>Malvaceae</taxon>
        <taxon>Malvoideae</taxon>
        <taxon>Hibiscus</taxon>
    </lineage>
</organism>
<dbReference type="SUPFAM" id="SSF48371">
    <property type="entry name" value="ARM repeat"/>
    <property type="match status" value="1"/>
</dbReference>
<keyword evidence="1" id="KW-0677">Repeat</keyword>
<protein>
    <submittedName>
        <fullName evidence="4">U-box domain-containing protein 17</fullName>
    </submittedName>
</protein>
<evidence type="ECO:0000313" key="5">
    <source>
        <dbReference type="Proteomes" id="UP000436088"/>
    </source>
</evidence>
<evidence type="ECO:0000256" key="2">
    <source>
        <dbReference type="ARBA" id="ARBA00022786"/>
    </source>
</evidence>
<evidence type="ECO:0000259" key="3">
    <source>
        <dbReference type="Pfam" id="PF25598"/>
    </source>
</evidence>
<evidence type="ECO:0000256" key="1">
    <source>
        <dbReference type="ARBA" id="ARBA00022737"/>
    </source>
</evidence>
<dbReference type="PANTHER" id="PTHR23315:SF266">
    <property type="entry name" value="U-BOX DOMAIN-CONTAINING PROTEIN 17"/>
    <property type="match status" value="1"/>
</dbReference>
<dbReference type="Proteomes" id="UP000436088">
    <property type="component" value="Unassembled WGS sequence"/>
</dbReference>
<dbReference type="EMBL" id="VEPZ02001406">
    <property type="protein sequence ID" value="KAE8675059.1"/>
    <property type="molecule type" value="Genomic_DNA"/>
</dbReference>
<accession>A0A6A2YF48</accession>
<dbReference type="PANTHER" id="PTHR23315">
    <property type="entry name" value="U BOX DOMAIN-CONTAINING"/>
    <property type="match status" value="1"/>
</dbReference>
<dbReference type="FunFam" id="1.25.10.10:FF:000491">
    <property type="entry name" value="RING-type E3 ubiquitin transferase"/>
    <property type="match status" value="1"/>
</dbReference>
<dbReference type="SMART" id="SM00185">
    <property type="entry name" value="ARM"/>
    <property type="match status" value="2"/>
</dbReference>
<keyword evidence="5" id="KW-1185">Reference proteome</keyword>
<gene>
    <name evidence="4" type="ORF">F3Y22_tig00111701pilonHSYRG00058</name>
</gene>
<dbReference type="AlphaFoldDB" id="A0A6A2YF48"/>